<name>A0A8T1W2P9_9STRA</name>
<sequence length="413" mass="43099">MLRPLIVAYLVLDPKAQPSAMRSLFLLLATALAAADASASRVLVLGKSPTPLWHETRASEGFSAAGLADLALNSLGLRSGRVSSRSAVQSPLQADLFAQSEAYAVILLADASAGGLEAVNAALGGVQAFHELFPAQAASAKVPVAVAQEFSAKYTSGLHCAGSAALCASVGAETPPTPPELVQQVLAANGFLRAGDAQDVAFAEELAQLMQLTAELKPTQTQGKQLFLVGLSGLAGSTQRAAQEAAATAVTEFLAQLMKSQQLVGAQVMTGTLPTAVQQTAALSRRTRSRKLVTKLTNEEEAEDSDESDESDASEEDDEEEEEDEEELDVQDLAAASGSEWEDNDNSTATANATATGAVSMPDIAEYQIILWTSVLLGAMLLMAVLAMANMDAGRDSLLYAKFIADVNGRKTN</sequence>
<keyword evidence="4" id="KW-1185">Reference proteome</keyword>
<keyword evidence="2" id="KW-1133">Transmembrane helix</keyword>
<dbReference type="AlphaFoldDB" id="A0A8T1W2P9"/>
<evidence type="ECO:0000256" key="2">
    <source>
        <dbReference type="SAM" id="Phobius"/>
    </source>
</evidence>
<organism evidence="3 4">
    <name type="scientific">Phytophthora pseudosyringae</name>
    <dbReference type="NCBI Taxonomy" id="221518"/>
    <lineage>
        <taxon>Eukaryota</taxon>
        <taxon>Sar</taxon>
        <taxon>Stramenopiles</taxon>
        <taxon>Oomycota</taxon>
        <taxon>Peronosporomycetes</taxon>
        <taxon>Peronosporales</taxon>
        <taxon>Peronosporaceae</taxon>
        <taxon>Phytophthora</taxon>
    </lineage>
</organism>
<evidence type="ECO:0000256" key="1">
    <source>
        <dbReference type="SAM" id="MobiDB-lite"/>
    </source>
</evidence>
<dbReference type="EMBL" id="JAGDFM010000066">
    <property type="protein sequence ID" value="KAG7388142.1"/>
    <property type="molecule type" value="Genomic_DNA"/>
</dbReference>
<dbReference type="InterPro" id="IPR012493">
    <property type="entry name" value="Renin_rcpt"/>
</dbReference>
<protein>
    <submittedName>
        <fullName evidence="3">Uncharacterized protein</fullName>
    </submittedName>
</protein>
<feature type="compositionally biased region" description="Acidic residues" evidence="1">
    <location>
        <begin position="299"/>
        <end position="330"/>
    </location>
</feature>
<evidence type="ECO:0000313" key="3">
    <source>
        <dbReference type="EMBL" id="KAG7388142.1"/>
    </source>
</evidence>
<feature type="transmembrane region" description="Helical" evidence="2">
    <location>
        <begin position="369"/>
        <end position="389"/>
    </location>
</feature>
<dbReference type="GO" id="GO:0009897">
    <property type="term" value="C:external side of plasma membrane"/>
    <property type="evidence" value="ECO:0007669"/>
    <property type="project" value="TreeGrafter"/>
</dbReference>
<dbReference type="PANTHER" id="PTHR13351:SF1">
    <property type="entry name" value="RENIN RECEPTOR"/>
    <property type="match status" value="1"/>
</dbReference>
<evidence type="ECO:0000313" key="4">
    <source>
        <dbReference type="Proteomes" id="UP000694044"/>
    </source>
</evidence>
<dbReference type="Proteomes" id="UP000694044">
    <property type="component" value="Unassembled WGS sequence"/>
</dbReference>
<comment type="caution">
    <text evidence="3">The sequence shown here is derived from an EMBL/GenBank/DDBJ whole genome shotgun (WGS) entry which is preliminary data.</text>
</comment>
<accession>A0A8T1W2P9</accession>
<keyword evidence="2" id="KW-0472">Membrane</keyword>
<dbReference type="OrthoDB" id="158685at2759"/>
<reference evidence="3" key="1">
    <citation type="submission" date="2021-02" db="EMBL/GenBank/DDBJ databases">
        <authorList>
            <person name="Palmer J.M."/>
        </authorList>
    </citation>
    <scope>NUCLEOTIDE SEQUENCE</scope>
    <source>
        <strain evidence="3">SCRP734</strain>
    </source>
</reference>
<dbReference type="GO" id="GO:0038023">
    <property type="term" value="F:signaling receptor activity"/>
    <property type="evidence" value="ECO:0007669"/>
    <property type="project" value="InterPro"/>
</dbReference>
<dbReference type="PANTHER" id="PTHR13351">
    <property type="entry name" value="RENIN RECEPTOR"/>
    <property type="match status" value="1"/>
</dbReference>
<proteinExistence type="predicted"/>
<feature type="region of interest" description="Disordered" evidence="1">
    <location>
        <begin position="291"/>
        <end position="330"/>
    </location>
</feature>
<keyword evidence="2" id="KW-0812">Transmembrane</keyword>
<gene>
    <name evidence="3" type="ORF">PHYPSEUDO_013102</name>
</gene>